<evidence type="ECO:0000313" key="1">
    <source>
        <dbReference type="EMBL" id="VDO31541.1"/>
    </source>
</evidence>
<accession>A0A0N4WAD2</accession>
<gene>
    <name evidence="1" type="ORF">HPLM_LOCUS7323</name>
</gene>
<reference evidence="3" key="1">
    <citation type="submission" date="2017-02" db="UniProtKB">
        <authorList>
            <consortium name="WormBaseParasite"/>
        </authorList>
    </citation>
    <scope>IDENTIFICATION</scope>
</reference>
<name>A0A0N4WAD2_HAEPC</name>
<organism evidence="3">
    <name type="scientific">Haemonchus placei</name>
    <name type="common">Barber's pole worm</name>
    <dbReference type="NCBI Taxonomy" id="6290"/>
    <lineage>
        <taxon>Eukaryota</taxon>
        <taxon>Metazoa</taxon>
        <taxon>Ecdysozoa</taxon>
        <taxon>Nematoda</taxon>
        <taxon>Chromadorea</taxon>
        <taxon>Rhabditida</taxon>
        <taxon>Rhabditina</taxon>
        <taxon>Rhabditomorpha</taxon>
        <taxon>Strongyloidea</taxon>
        <taxon>Trichostrongylidae</taxon>
        <taxon>Haemonchus</taxon>
    </lineage>
</organism>
<dbReference type="EMBL" id="UZAF01016638">
    <property type="protein sequence ID" value="VDO31541.1"/>
    <property type="molecule type" value="Genomic_DNA"/>
</dbReference>
<protein>
    <submittedName>
        <fullName evidence="3">AAA_12 domain-containing protein</fullName>
    </submittedName>
</protein>
<evidence type="ECO:0000313" key="2">
    <source>
        <dbReference type="Proteomes" id="UP000268014"/>
    </source>
</evidence>
<dbReference type="WBParaSite" id="HPLM_0000733101-mRNA-1">
    <property type="protein sequence ID" value="HPLM_0000733101-mRNA-1"/>
    <property type="gene ID" value="HPLM_0000733101"/>
</dbReference>
<keyword evidence="2" id="KW-1185">Reference proteome</keyword>
<sequence>MRARFPAILCMTTSSLLESRRPGGRFHELLASSKIIIGDEASIPEPAFVAMVSRLRGARHISTSNAHQLTTHLCSPAPSRLGARAIVTHYKDQQRLMEQEARRLVVALHTAGAVRGREMDIVTSRHVPMYTLRQENFQMIGGASTSQLRAAAMVNLNYAICGLSN</sequence>
<evidence type="ECO:0000313" key="3">
    <source>
        <dbReference type="WBParaSite" id="HPLM_0000733101-mRNA-1"/>
    </source>
</evidence>
<reference evidence="1 2" key="2">
    <citation type="submission" date="2018-11" db="EMBL/GenBank/DDBJ databases">
        <authorList>
            <consortium name="Pathogen Informatics"/>
        </authorList>
    </citation>
    <scope>NUCLEOTIDE SEQUENCE [LARGE SCALE GENOMIC DNA]</scope>
    <source>
        <strain evidence="1 2">MHpl1</strain>
    </source>
</reference>
<dbReference type="AlphaFoldDB" id="A0A0N4WAD2"/>
<dbReference type="Proteomes" id="UP000268014">
    <property type="component" value="Unassembled WGS sequence"/>
</dbReference>
<proteinExistence type="predicted"/>